<keyword evidence="1" id="KW-0472">Membrane</keyword>
<dbReference type="AlphaFoldDB" id="A0A0B2VCI2"/>
<protein>
    <submittedName>
        <fullName evidence="2">Uncharacterized protein</fullName>
    </submittedName>
</protein>
<dbReference type="EMBL" id="JPKZ01001946">
    <property type="protein sequence ID" value="KHN79152.1"/>
    <property type="molecule type" value="Genomic_DNA"/>
</dbReference>
<dbReference type="InterPro" id="IPR002049">
    <property type="entry name" value="LE_dom"/>
</dbReference>
<comment type="caution">
    <text evidence="2">The sequence shown here is derived from an EMBL/GenBank/DDBJ whole genome shotgun (WGS) entry which is preliminary data.</text>
</comment>
<accession>A0A0B2VCI2</accession>
<dbReference type="OrthoDB" id="5816548at2759"/>
<name>A0A0B2VCI2_TOXCA</name>
<keyword evidence="3" id="KW-1185">Reference proteome</keyword>
<sequence length="209" mass="23605">ARWPVGWHFERCACIAQQLSASASIVIVLFISRVNRLFAFVGHFSPRDNYVTTRRAIISRCMSNYEGDNFEWSICSAHGRVNAITGLCECYANFAPPFCEHCIDGFWGQQCSLSTVTATDERSLTVVPRTYIIAGFGAALVLILLTISMATRAVKRWKRVRRTGESPPPYSLVDQLPPPQYCSVEEENLMNNKKLMLRMVHLTADEYCV</sequence>
<dbReference type="Proteomes" id="UP000031036">
    <property type="component" value="Unassembled WGS sequence"/>
</dbReference>
<evidence type="ECO:0000256" key="1">
    <source>
        <dbReference type="SAM" id="Phobius"/>
    </source>
</evidence>
<evidence type="ECO:0000313" key="3">
    <source>
        <dbReference type="Proteomes" id="UP000031036"/>
    </source>
</evidence>
<reference evidence="2 3" key="1">
    <citation type="submission" date="2014-11" db="EMBL/GenBank/DDBJ databases">
        <title>Genetic blueprint of the zoonotic pathogen Toxocara canis.</title>
        <authorList>
            <person name="Zhu X.-Q."/>
            <person name="Korhonen P.K."/>
            <person name="Cai H."/>
            <person name="Young N.D."/>
            <person name="Nejsum P."/>
            <person name="von Samson-Himmelstjerna G."/>
            <person name="Boag P.R."/>
            <person name="Tan P."/>
            <person name="Li Q."/>
            <person name="Min J."/>
            <person name="Yang Y."/>
            <person name="Wang X."/>
            <person name="Fang X."/>
            <person name="Hall R.S."/>
            <person name="Hofmann A."/>
            <person name="Sternberg P.W."/>
            <person name="Jex A.R."/>
            <person name="Gasser R.B."/>
        </authorList>
    </citation>
    <scope>NUCLEOTIDE SEQUENCE [LARGE SCALE GENOMIC DNA]</scope>
    <source>
        <strain evidence="2">PN_DK_2014</strain>
    </source>
</reference>
<feature type="transmembrane region" description="Helical" evidence="1">
    <location>
        <begin position="12"/>
        <end position="31"/>
    </location>
</feature>
<keyword evidence="1" id="KW-1133">Transmembrane helix</keyword>
<dbReference type="CDD" id="cd00055">
    <property type="entry name" value="EGF_Lam"/>
    <property type="match status" value="1"/>
</dbReference>
<gene>
    <name evidence="2" type="ORF">Tcan_03998</name>
</gene>
<feature type="transmembrane region" description="Helical" evidence="1">
    <location>
        <begin position="131"/>
        <end position="154"/>
    </location>
</feature>
<organism evidence="2 3">
    <name type="scientific">Toxocara canis</name>
    <name type="common">Canine roundworm</name>
    <dbReference type="NCBI Taxonomy" id="6265"/>
    <lineage>
        <taxon>Eukaryota</taxon>
        <taxon>Metazoa</taxon>
        <taxon>Ecdysozoa</taxon>
        <taxon>Nematoda</taxon>
        <taxon>Chromadorea</taxon>
        <taxon>Rhabditida</taxon>
        <taxon>Spirurina</taxon>
        <taxon>Ascaridomorpha</taxon>
        <taxon>Ascaridoidea</taxon>
        <taxon>Toxocaridae</taxon>
        <taxon>Toxocara</taxon>
    </lineage>
</organism>
<proteinExistence type="predicted"/>
<evidence type="ECO:0000313" key="2">
    <source>
        <dbReference type="EMBL" id="KHN79152.1"/>
    </source>
</evidence>
<feature type="non-terminal residue" evidence="2">
    <location>
        <position position="1"/>
    </location>
</feature>
<keyword evidence="1" id="KW-0812">Transmembrane</keyword>